<dbReference type="EMBL" id="CP000514">
    <property type="protein sequence ID" value="ABM18076.1"/>
    <property type="molecule type" value="Genomic_DNA"/>
</dbReference>
<dbReference type="eggNOG" id="ENOG5033ZBK">
    <property type="taxonomic scope" value="Bacteria"/>
</dbReference>
<organism evidence="1 2">
    <name type="scientific">Marinobacter nauticus (strain ATCC 700491 / DSM 11845 / VT8)</name>
    <name type="common">Marinobacter aquaeolei</name>
    <dbReference type="NCBI Taxonomy" id="351348"/>
    <lineage>
        <taxon>Bacteria</taxon>
        <taxon>Pseudomonadati</taxon>
        <taxon>Pseudomonadota</taxon>
        <taxon>Gammaproteobacteria</taxon>
        <taxon>Pseudomonadales</taxon>
        <taxon>Marinobacteraceae</taxon>
        <taxon>Marinobacter</taxon>
    </lineage>
</organism>
<sequence length="172" mass="19024">MLGLKNMSFDHKAFEFDWQAFSAEMLPWLNDVLAANDCKRLAAFVDANIVACRSPYDGELLSPSWQEMLETGDAQEIADFALTKYYDPSLDHGLGDAWAELEDALPASMKIALLGQALPHFDPGRQGSYFSTPADATKSGALLNHIEFPALREYCNFLERASGNGFGVYVTF</sequence>
<protein>
    <recommendedName>
        <fullName evidence="3">DUF1877 family protein</fullName>
    </recommendedName>
</protein>
<evidence type="ECO:0008006" key="3">
    <source>
        <dbReference type="Google" id="ProtNLM"/>
    </source>
</evidence>
<dbReference type="AlphaFoldDB" id="A1TZA7"/>
<dbReference type="Proteomes" id="UP000000998">
    <property type="component" value="Chromosome"/>
</dbReference>
<reference evidence="2" key="1">
    <citation type="journal article" date="2011" name="Appl. Environ. Microbiol.">
        <title>Genomic potential of Marinobacter aquaeolei, a biogeochemical 'opportunitroph'.</title>
        <authorList>
            <person name="Singer E."/>
            <person name="Webb E.A."/>
            <person name="Nelson W.C."/>
            <person name="Heidelberg J.F."/>
            <person name="Ivanova N."/>
            <person name="Pati A."/>
            <person name="Edwards K.J."/>
        </authorList>
    </citation>
    <scope>NUCLEOTIDE SEQUENCE [LARGE SCALE GENOMIC DNA]</scope>
    <source>
        <strain evidence="2">ATCC 700491 / DSM 11845 / VT8</strain>
    </source>
</reference>
<dbReference type="HOGENOM" id="CLU_1553428_0_0_6"/>
<gene>
    <name evidence="1" type="ordered locus">Maqu_0980</name>
</gene>
<proteinExistence type="predicted"/>
<evidence type="ECO:0000313" key="1">
    <source>
        <dbReference type="EMBL" id="ABM18076.1"/>
    </source>
</evidence>
<accession>A1TZA7</accession>
<evidence type="ECO:0000313" key="2">
    <source>
        <dbReference type="Proteomes" id="UP000000998"/>
    </source>
</evidence>
<dbReference type="STRING" id="351348.Maqu_0980"/>
<dbReference type="KEGG" id="maq:Maqu_0980"/>
<name>A1TZA7_MARN8</name>